<protein>
    <recommendedName>
        <fullName evidence="2">Bifunctional inhibitor/plant lipid transfer protein/seed storage helical domain-containing protein</fullName>
    </recommendedName>
</protein>
<comment type="caution">
    <text evidence="3">The sequence shown here is derived from an EMBL/GenBank/DDBJ whole genome shotgun (WGS) entry which is preliminary data.</text>
</comment>
<organism evidence="3 4">
    <name type="scientific">Protea cynaroides</name>
    <dbReference type="NCBI Taxonomy" id="273540"/>
    <lineage>
        <taxon>Eukaryota</taxon>
        <taxon>Viridiplantae</taxon>
        <taxon>Streptophyta</taxon>
        <taxon>Embryophyta</taxon>
        <taxon>Tracheophyta</taxon>
        <taxon>Spermatophyta</taxon>
        <taxon>Magnoliopsida</taxon>
        <taxon>Proteales</taxon>
        <taxon>Proteaceae</taxon>
        <taxon>Protea</taxon>
    </lineage>
</organism>
<feature type="chain" id="PRO_5040350007" description="Bifunctional inhibitor/plant lipid transfer protein/seed storage helical domain-containing protein" evidence="1">
    <location>
        <begin position="30"/>
        <end position="120"/>
    </location>
</feature>
<dbReference type="Gene3D" id="1.10.110.10">
    <property type="entry name" value="Plant lipid-transfer and hydrophobic proteins"/>
    <property type="match status" value="1"/>
</dbReference>
<evidence type="ECO:0000313" key="3">
    <source>
        <dbReference type="EMBL" id="KAJ4970327.1"/>
    </source>
</evidence>
<keyword evidence="1" id="KW-0732">Signal</keyword>
<dbReference type="AlphaFoldDB" id="A0A9Q0KGZ4"/>
<sequence>MMAVSSIHCLALAALVIVGIVIFGDHVSAQDNCDIASPGQLQYCLDYTSKYVSKDQKPSEACCDVMKKTDILCVCKTIPEIKEQQLSMENVINVARFCQVPVPPPGNKCGSYIIQPPLAP</sequence>
<dbReference type="InterPro" id="IPR016140">
    <property type="entry name" value="Bifunc_inhib/LTP/seed_store"/>
</dbReference>
<dbReference type="EMBL" id="JAMYWD010000005">
    <property type="protein sequence ID" value="KAJ4970327.1"/>
    <property type="molecule type" value="Genomic_DNA"/>
</dbReference>
<reference evidence="3" key="1">
    <citation type="journal article" date="2023" name="Plant J.">
        <title>The genome of the king protea, Protea cynaroides.</title>
        <authorList>
            <person name="Chang J."/>
            <person name="Duong T.A."/>
            <person name="Schoeman C."/>
            <person name="Ma X."/>
            <person name="Roodt D."/>
            <person name="Barker N."/>
            <person name="Li Z."/>
            <person name="Van de Peer Y."/>
            <person name="Mizrachi E."/>
        </authorList>
    </citation>
    <scope>NUCLEOTIDE SEQUENCE</scope>
    <source>
        <tissue evidence="3">Young leaves</tissue>
    </source>
</reference>
<dbReference type="SUPFAM" id="SSF47699">
    <property type="entry name" value="Bifunctional inhibitor/lipid-transfer protein/seed storage 2S albumin"/>
    <property type="match status" value="1"/>
</dbReference>
<accession>A0A9Q0KGZ4</accession>
<dbReference type="Proteomes" id="UP001141806">
    <property type="component" value="Unassembled WGS sequence"/>
</dbReference>
<keyword evidence="4" id="KW-1185">Reference proteome</keyword>
<feature type="domain" description="Bifunctional inhibitor/plant lipid transfer protein/seed storage helical" evidence="2">
    <location>
        <begin position="27"/>
        <end position="105"/>
    </location>
</feature>
<feature type="signal peptide" evidence="1">
    <location>
        <begin position="1"/>
        <end position="29"/>
    </location>
</feature>
<gene>
    <name evidence="3" type="ORF">NE237_003426</name>
</gene>
<evidence type="ECO:0000313" key="4">
    <source>
        <dbReference type="Proteomes" id="UP001141806"/>
    </source>
</evidence>
<dbReference type="Pfam" id="PF14368">
    <property type="entry name" value="LTP_2"/>
    <property type="match status" value="1"/>
</dbReference>
<name>A0A9Q0KGZ4_9MAGN</name>
<dbReference type="PANTHER" id="PTHR33286:SF1">
    <property type="entry name" value="OS01G0800600 PROTEIN"/>
    <property type="match status" value="1"/>
</dbReference>
<evidence type="ECO:0000259" key="2">
    <source>
        <dbReference type="Pfam" id="PF14368"/>
    </source>
</evidence>
<dbReference type="InterPro" id="IPR036312">
    <property type="entry name" value="Bifun_inhib/LTP/seed_sf"/>
</dbReference>
<dbReference type="PANTHER" id="PTHR33286">
    <property type="entry name" value="BIFUNCTIONAL INHIBITOR/LIPID-TRANSFER PROTEIN/SEED STORAGE 2S ALBUMIN SUPERFAMILY PROTEIN"/>
    <property type="match status" value="1"/>
</dbReference>
<proteinExistence type="predicted"/>
<evidence type="ECO:0000256" key="1">
    <source>
        <dbReference type="SAM" id="SignalP"/>
    </source>
</evidence>
<dbReference type="OrthoDB" id="653734at2759"/>